<dbReference type="SUPFAM" id="SSF53056">
    <property type="entry name" value="beta-carbonic anhydrase, cab"/>
    <property type="match status" value="1"/>
</dbReference>
<accession>A0A1D3TYD6</accession>
<comment type="cofactor">
    <cofactor evidence="2">
        <name>Zn(2+)</name>
        <dbReference type="ChEBI" id="CHEBI:29105"/>
    </cofactor>
    <text evidence="2">Binds 1 zinc ion per subunit.</text>
</comment>
<feature type="binding site" evidence="2">
    <location>
        <position position="54"/>
    </location>
    <ligand>
        <name>Zn(2+)</name>
        <dbReference type="ChEBI" id="CHEBI:29105"/>
    </ligand>
</feature>
<name>A0A1D3TYD6_9FIRM</name>
<keyword evidence="4" id="KW-1185">Reference proteome</keyword>
<dbReference type="RefSeq" id="WP_330387995.1">
    <property type="nucleotide sequence ID" value="NZ_FMKA01000041.1"/>
</dbReference>
<keyword evidence="2" id="KW-0479">Metal-binding</keyword>
<dbReference type="AlphaFoldDB" id="A0A1D3TYD6"/>
<dbReference type="GO" id="GO:0004089">
    <property type="term" value="F:carbonate dehydratase activity"/>
    <property type="evidence" value="ECO:0007669"/>
    <property type="project" value="InterPro"/>
</dbReference>
<comment type="similarity">
    <text evidence="1">Belongs to the beta-class carbonic anhydrase family.</text>
</comment>
<feature type="binding site" evidence="2">
    <location>
        <position position="105"/>
    </location>
    <ligand>
        <name>Zn(2+)</name>
        <dbReference type="ChEBI" id="CHEBI:29105"/>
    </ligand>
</feature>
<dbReference type="GO" id="GO:0008270">
    <property type="term" value="F:zinc ion binding"/>
    <property type="evidence" value="ECO:0007669"/>
    <property type="project" value="InterPro"/>
</dbReference>
<feature type="binding site" evidence="2">
    <location>
        <position position="56"/>
    </location>
    <ligand>
        <name>Zn(2+)</name>
        <dbReference type="ChEBI" id="CHEBI:29105"/>
    </ligand>
</feature>
<sequence>MASELNMSELVKVSEKADLFPKYRDTPIEELFKFHNFGVPFEKYDKAEILVGMCMDNRKHLKIPNNFAYVIRTGGGNLRFNEFKISYAIALGGVSCIAIIGHNHCGMVNLISKKKEFVKGMVENAGWNEKHAEEHFTSFAPIFEIENEIDFLHCEIKRLRDKYPKILIAPLFYNIEDNRLYLMEEDRTSV</sequence>
<evidence type="ECO:0000256" key="2">
    <source>
        <dbReference type="PIRSR" id="PIRSR601765-1"/>
    </source>
</evidence>
<protein>
    <submittedName>
        <fullName evidence="3">Carbonic anhydrase</fullName>
    </submittedName>
</protein>
<dbReference type="Proteomes" id="UP000199315">
    <property type="component" value="Unassembled WGS sequence"/>
</dbReference>
<keyword evidence="2" id="KW-0862">Zinc</keyword>
<gene>
    <name evidence="3" type="ORF">SAMN05421730_104110</name>
</gene>
<evidence type="ECO:0000313" key="3">
    <source>
        <dbReference type="EMBL" id="SCP99432.1"/>
    </source>
</evidence>
<reference evidence="3 4" key="1">
    <citation type="submission" date="2016-09" db="EMBL/GenBank/DDBJ databases">
        <authorList>
            <person name="Capua I."/>
            <person name="De Benedictis P."/>
            <person name="Joannis T."/>
            <person name="Lombin L.H."/>
            <person name="Cattoli G."/>
        </authorList>
    </citation>
    <scope>NUCLEOTIDE SEQUENCE [LARGE SCALE GENOMIC DNA]</scope>
    <source>
        <strain evidence="3 4">GluBS11</strain>
    </source>
</reference>
<dbReference type="Gene3D" id="3.40.1050.10">
    <property type="entry name" value="Carbonic anhydrase"/>
    <property type="match status" value="1"/>
</dbReference>
<evidence type="ECO:0000256" key="1">
    <source>
        <dbReference type="ARBA" id="ARBA00006217"/>
    </source>
</evidence>
<proteinExistence type="inferred from homology"/>
<dbReference type="SMART" id="SM00947">
    <property type="entry name" value="Pro_CA"/>
    <property type="match status" value="1"/>
</dbReference>
<organism evidence="3 4">
    <name type="scientific">Anaerobium acetethylicum</name>
    <dbReference type="NCBI Taxonomy" id="1619234"/>
    <lineage>
        <taxon>Bacteria</taxon>
        <taxon>Bacillati</taxon>
        <taxon>Bacillota</taxon>
        <taxon>Clostridia</taxon>
        <taxon>Lachnospirales</taxon>
        <taxon>Lachnospiraceae</taxon>
        <taxon>Anaerobium</taxon>
    </lineage>
</organism>
<dbReference type="InterPro" id="IPR001765">
    <property type="entry name" value="Carbonic_anhydrase"/>
</dbReference>
<dbReference type="InterPro" id="IPR036874">
    <property type="entry name" value="Carbonic_anhydrase_sf"/>
</dbReference>
<dbReference type="EMBL" id="FMKA01000041">
    <property type="protein sequence ID" value="SCP99432.1"/>
    <property type="molecule type" value="Genomic_DNA"/>
</dbReference>
<dbReference type="STRING" id="1619234.SAMN05421730_104110"/>
<evidence type="ECO:0000313" key="4">
    <source>
        <dbReference type="Proteomes" id="UP000199315"/>
    </source>
</evidence>
<feature type="binding site" evidence="2">
    <location>
        <position position="102"/>
    </location>
    <ligand>
        <name>Zn(2+)</name>
        <dbReference type="ChEBI" id="CHEBI:29105"/>
    </ligand>
</feature>